<gene>
    <name evidence="1" type="ORF">JCR31_11635</name>
</gene>
<evidence type="ECO:0000313" key="1">
    <source>
        <dbReference type="EMBL" id="MBK1608562.1"/>
    </source>
</evidence>
<proteinExistence type="predicted"/>
<sequence>MDKNEKESFEEKNSVEEIEDFFQGLGEKISQYSGLDIKFPINQQEENLLYNLKGKLSLNIPQVTNRVTMEIIKIVQEILEKSVGDTGMLNGNILQNIQRELSLILIDKKYLSLSPTQQYKFWENINSLKNIGTKTYEGNSVNIGVIYCLDEELTIEEIKNLNVEIKTIENRKPIQQFFLDEKPFLRLIDNKSLVVAVNKNFEVFAMIRKKNEGKSLSDIIKSQFNNWTINEMKRKTFLNLTDDFKKSRKGHELNEDLKNEMRKSEEFLIAYTKGLRTQERLNYIYFSLSDKKMDVFLNKEFFLSYDNGDWKLKHYGLMLASLMRILFTKTLDLLYSLGADCYKELHLKMTASIIKLVNVIEMLSKKGSSSIFIIVLQNEHNTNLTYSDAEEFLVKNKFKKNNLDRDFLNVIRDNKRHLSVTEIDKFLLETISVVDGAMVIDGHMNIVSFGEIIEMPNNVVYKDTFGTGTKAARYASNLGIAIKISEDGDIYIFSNEELLLKI</sequence>
<accession>A0ABD4LE85</accession>
<dbReference type="AlphaFoldDB" id="A0ABD4LE85"/>
<evidence type="ECO:0008006" key="3">
    <source>
        <dbReference type="Google" id="ProtNLM"/>
    </source>
</evidence>
<dbReference type="EMBL" id="JAEFBZ010000001">
    <property type="protein sequence ID" value="MBK1608562.1"/>
    <property type="molecule type" value="Genomic_DNA"/>
</dbReference>
<dbReference type="Gene3D" id="3.40.1700.10">
    <property type="entry name" value="DNA integrity scanning protein, DisA, N-terminal domain"/>
    <property type="match status" value="1"/>
</dbReference>
<comment type="caution">
    <text evidence="1">The sequence shown here is derived from an EMBL/GenBank/DDBJ whole genome shotgun (WGS) entry which is preliminary data.</text>
</comment>
<dbReference type="Proteomes" id="UP000613452">
    <property type="component" value="Unassembled WGS sequence"/>
</dbReference>
<evidence type="ECO:0000313" key="2">
    <source>
        <dbReference type="Proteomes" id="UP000613452"/>
    </source>
</evidence>
<reference evidence="1 2" key="1">
    <citation type="submission" date="2020-12" db="EMBL/GenBank/DDBJ databases">
        <title>Genome assembly for a thermostable protease producing Bacillus cereus MAKP1 strain isolated from chicken gut.</title>
        <authorList>
            <person name="Malaviya A."/>
        </authorList>
    </citation>
    <scope>NUCLEOTIDE SEQUENCE [LARGE SCALE GENOMIC DNA]</scope>
    <source>
        <strain evidence="1 2">MAKP1</strain>
    </source>
</reference>
<dbReference type="RefSeq" id="WP_061680240.1">
    <property type="nucleotide sequence ID" value="NZ_CP040341.1"/>
</dbReference>
<name>A0ABD4LE85_BACCE</name>
<dbReference type="InterPro" id="IPR036888">
    <property type="entry name" value="DNA_integrity_DisA_N_sf"/>
</dbReference>
<protein>
    <recommendedName>
        <fullName evidence="3">DAC domain-containing protein</fullName>
    </recommendedName>
</protein>
<organism evidence="1 2">
    <name type="scientific">Bacillus cereus</name>
    <dbReference type="NCBI Taxonomy" id="1396"/>
    <lineage>
        <taxon>Bacteria</taxon>
        <taxon>Bacillati</taxon>
        <taxon>Bacillota</taxon>
        <taxon>Bacilli</taxon>
        <taxon>Bacillales</taxon>
        <taxon>Bacillaceae</taxon>
        <taxon>Bacillus</taxon>
        <taxon>Bacillus cereus group</taxon>
    </lineage>
</organism>